<dbReference type="PANTHER" id="PTHR43065">
    <property type="entry name" value="SENSOR HISTIDINE KINASE"/>
    <property type="match status" value="1"/>
</dbReference>
<comment type="catalytic activity">
    <reaction evidence="1">
        <text>ATP + protein L-histidine = ADP + protein N-phospho-L-histidine.</text>
        <dbReference type="EC" id="2.7.13.3"/>
    </reaction>
</comment>
<gene>
    <name evidence="6" type="ORF">SAMN04488509_11917</name>
</gene>
<dbReference type="EMBL" id="FNAG01000019">
    <property type="protein sequence ID" value="SDE09953.1"/>
    <property type="molecule type" value="Genomic_DNA"/>
</dbReference>
<dbReference type="InterPro" id="IPR003594">
    <property type="entry name" value="HATPase_dom"/>
</dbReference>
<dbReference type="Pfam" id="PF02518">
    <property type="entry name" value="HATPase_c"/>
    <property type="match status" value="1"/>
</dbReference>
<evidence type="ECO:0000259" key="5">
    <source>
        <dbReference type="PROSITE" id="PS50109"/>
    </source>
</evidence>
<dbReference type="Gene3D" id="3.30.565.10">
    <property type="entry name" value="Histidine kinase-like ATPase, C-terminal domain"/>
    <property type="match status" value="1"/>
</dbReference>
<feature type="transmembrane region" description="Helical" evidence="4">
    <location>
        <begin position="58"/>
        <end position="76"/>
    </location>
</feature>
<keyword evidence="3" id="KW-0597">Phosphoprotein</keyword>
<keyword evidence="6" id="KW-0808">Transferase</keyword>
<dbReference type="SUPFAM" id="SSF55874">
    <property type="entry name" value="ATPase domain of HSP90 chaperone/DNA topoisomerase II/histidine kinase"/>
    <property type="match status" value="1"/>
</dbReference>
<evidence type="ECO:0000256" key="2">
    <source>
        <dbReference type="ARBA" id="ARBA00012438"/>
    </source>
</evidence>
<dbReference type="PROSITE" id="PS50109">
    <property type="entry name" value="HIS_KIN"/>
    <property type="match status" value="1"/>
</dbReference>
<accession>A0A1G7A5P3</accession>
<keyword evidence="4" id="KW-0812">Transmembrane</keyword>
<name>A0A1G7A5P3_9GAMM</name>
<keyword evidence="4" id="KW-0472">Membrane</keyword>
<dbReference type="PRINTS" id="PR00344">
    <property type="entry name" value="BCTRLSENSOR"/>
</dbReference>
<dbReference type="SMART" id="SM00388">
    <property type="entry name" value="HisKA"/>
    <property type="match status" value="1"/>
</dbReference>
<dbReference type="RefSeq" id="WP_091245823.1">
    <property type="nucleotide sequence ID" value="NZ_FNAG01000019.1"/>
</dbReference>
<evidence type="ECO:0000313" key="7">
    <source>
        <dbReference type="Proteomes" id="UP000199603"/>
    </source>
</evidence>
<dbReference type="Gene3D" id="1.10.287.130">
    <property type="match status" value="1"/>
</dbReference>
<sequence>MSEQGAEAARAGDTATELGLRRELYFFALYRALEGALLVFVVFSPFAADLVQLVSPGLARGAAAVYIVLALLLVVAASQLRLRLQAQAAIGLALDIGIALLFFHVTEGIDTAISLMMLVNVGAGALLLPLRVSLALAAAMAFGGVAEYFLTGLGDRGGSRDLVESVMLAISYFAAAVLCNLLGRQMREANRLAAQRGEDLANLSQLNELIIRRMRTGVLVVDAGNQIQLSNEAAWNLLGQPSPAEQYLGTVAPALARRLADWQRGREGASQPLQLAGEGIEVIPRFAKLSASDGLVLIFLDDASLVSRRAEELTLSTLGRLSASIAHEVRNPLAAISYSAQLLEESPDLPETDKRLVEIILSHCHRMNGIIENVLNLSRRERSRPEQVDLSQWVRQFVDDYQASHHLDQDQLIAAPPPRRLYAVVDPAQLHQAVTVLVSNALSYGRLPGEPARVTVSARQALDYGPPVVEVMDRGPGIPAKVAASIFEPFFTTHEHGTGLGLYIARQLCEANQASLDYVPVPAGGACFRITLAKSRNFGQPVGET</sequence>
<evidence type="ECO:0000256" key="1">
    <source>
        <dbReference type="ARBA" id="ARBA00000085"/>
    </source>
</evidence>
<feature type="transmembrane region" description="Helical" evidence="4">
    <location>
        <begin position="165"/>
        <end position="183"/>
    </location>
</feature>
<dbReference type="PANTHER" id="PTHR43065:SF52">
    <property type="entry name" value="SENSOR PROTEIN KINASE PILS"/>
    <property type="match status" value="1"/>
</dbReference>
<dbReference type="SMART" id="SM00387">
    <property type="entry name" value="HATPase_c"/>
    <property type="match status" value="1"/>
</dbReference>
<evidence type="ECO:0000256" key="4">
    <source>
        <dbReference type="SAM" id="Phobius"/>
    </source>
</evidence>
<dbReference type="SUPFAM" id="SSF47384">
    <property type="entry name" value="Homodimeric domain of signal transducing histidine kinase"/>
    <property type="match status" value="1"/>
</dbReference>
<dbReference type="AlphaFoldDB" id="A0A1G7A5P3"/>
<organism evidence="6 7">
    <name type="scientific">Aquimonas voraii</name>
    <dbReference type="NCBI Taxonomy" id="265719"/>
    <lineage>
        <taxon>Bacteria</taxon>
        <taxon>Pseudomonadati</taxon>
        <taxon>Pseudomonadota</taxon>
        <taxon>Gammaproteobacteria</taxon>
        <taxon>Lysobacterales</taxon>
        <taxon>Lysobacteraceae</taxon>
        <taxon>Aquimonas</taxon>
    </lineage>
</organism>
<keyword evidence="7" id="KW-1185">Reference proteome</keyword>
<feature type="transmembrane region" description="Helical" evidence="4">
    <location>
        <begin position="135"/>
        <end position="153"/>
    </location>
</feature>
<dbReference type="EC" id="2.7.13.3" evidence="2"/>
<dbReference type="GO" id="GO:0000155">
    <property type="term" value="F:phosphorelay sensor kinase activity"/>
    <property type="evidence" value="ECO:0007669"/>
    <property type="project" value="InterPro"/>
</dbReference>
<proteinExistence type="predicted"/>
<dbReference type="Proteomes" id="UP000199603">
    <property type="component" value="Unassembled WGS sequence"/>
</dbReference>
<keyword evidence="6" id="KW-0418">Kinase</keyword>
<dbReference type="CDD" id="cd00082">
    <property type="entry name" value="HisKA"/>
    <property type="match status" value="1"/>
</dbReference>
<dbReference type="Pfam" id="PF00512">
    <property type="entry name" value="HisKA"/>
    <property type="match status" value="1"/>
</dbReference>
<dbReference type="InterPro" id="IPR004358">
    <property type="entry name" value="Sig_transdc_His_kin-like_C"/>
</dbReference>
<dbReference type="CDD" id="cd00075">
    <property type="entry name" value="HATPase"/>
    <property type="match status" value="1"/>
</dbReference>
<feature type="transmembrane region" description="Helical" evidence="4">
    <location>
        <begin position="24"/>
        <end position="46"/>
    </location>
</feature>
<keyword evidence="4" id="KW-1133">Transmembrane helix</keyword>
<evidence type="ECO:0000313" key="6">
    <source>
        <dbReference type="EMBL" id="SDE09953.1"/>
    </source>
</evidence>
<dbReference type="InterPro" id="IPR036097">
    <property type="entry name" value="HisK_dim/P_sf"/>
</dbReference>
<dbReference type="InterPro" id="IPR003661">
    <property type="entry name" value="HisK_dim/P_dom"/>
</dbReference>
<protein>
    <recommendedName>
        <fullName evidence="2">histidine kinase</fullName>
        <ecNumber evidence="2">2.7.13.3</ecNumber>
    </recommendedName>
</protein>
<dbReference type="Pfam" id="PF25323">
    <property type="entry name" value="6TM_PilS"/>
    <property type="match status" value="1"/>
</dbReference>
<feature type="domain" description="Histidine kinase" evidence="5">
    <location>
        <begin position="324"/>
        <end position="536"/>
    </location>
</feature>
<dbReference type="STRING" id="265719.SAMN04488509_11917"/>
<reference evidence="6 7" key="1">
    <citation type="submission" date="2016-10" db="EMBL/GenBank/DDBJ databases">
        <authorList>
            <person name="de Groot N.N."/>
        </authorList>
    </citation>
    <scope>NUCLEOTIDE SEQUENCE [LARGE SCALE GENOMIC DNA]</scope>
    <source>
        <strain evidence="6 7">DSM 16957</strain>
    </source>
</reference>
<evidence type="ECO:0000256" key="3">
    <source>
        <dbReference type="ARBA" id="ARBA00022553"/>
    </source>
</evidence>
<feature type="transmembrane region" description="Helical" evidence="4">
    <location>
        <begin position="88"/>
        <end position="105"/>
    </location>
</feature>
<dbReference type="InterPro" id="IPR036890">
    <property type="entry name" value="HATPase_C_sf"/>
</dbReference>
<dbReference type="OrthoDB" id="9815750at2"/>
<dbReference type="InterPro" id="IPR005467">
    <property type="entry name" value="His_kinase_dom"/>
</dbReference>